<dbReference type="Gene3D" id="3.40.190.10">
    <property type="entry name" value="Periplasmic binding protein-like II"/>
    <property type="match status" value="2"/>
</dbReference>
<dbReference type="InterPro" id="IPR011852">
    <property type="entry name" value="TRAP_TAXI"/>
</dbReference>
<keyword evidence="3" id="KW-1185">Reference proteome</keyword>
<dbReference type="EMBL" id="JAJEKE010000006">
    <property type="protein sequence ID" value="MCQ1529614.1"/>
    <property type="molecule type" value="Genomic_DNA"/>
</dbReference>
<protein>
    <submittedName>
        <fullName evidence="2">TAXI family TRAP transporter solute-binding subunit</fullName>
    </submittedName>
</protein>
<comment type="caution">
    <text evidence="2">The sequence shown here is derived from an EMBL/GenBank/DDBJ whole genome shotgun (WGS) entry which is preliminary data.</text>
</comment>
<feature type="signal peptide" evidence="1">
    <location>
        <begin position="1"/>
        <end position="24"/>
    </location>
</feature>
<keyword evidence="1" id="KW-0732">Signal</keyword>
<evidence type="ECO:0000313" key="2">
    <source>
        <dbReference type="EMBL" id="MCQ1529614.1"/>
    </source>
</evidence>
<reference evidence="2 3" key="1">
    <citation type="submission" date="2021-10" db="EMBL/GenBank/DDBJ databases">
        <title>Lutispora strain m25 sp. nov., a thermophilic, non-spore-forming bacterium isolated from a lab-scale methanogenic bioreactor digesting anaerobic sludge.</title>
        <authorList>
            <person name="El Houari A."/>
            <person name="Mcdonald J."/>
        </authorList>
    </citation>
    <scope>NUCLEOTIDE SEQUENCE [LARGE SCALE GENOMIC DNA]</scope>
    <source>
        <strain evidence="3">m25</strain>
    </source>
</reference>
<accession>A0ABT1NEW9</accession>
<feature type="chain" id="PRO_5045720536" evidence="1">
    <location>
        <begin position="25"/>
        <end position="345"/>
    </location>
</feature>
<gene>
    <name evidence="2" type="ORF">LJD61_08615</name>
</gene>
<dbReference type="PANTHER" id="PTHR42941">
    <property type="entry name" value="SLL1037 PROTEIN"/>
    <property type="match status" value="1"/>
</dbReference>
<sequence length="345" mass="37051">MKRKFTKLISVILSIIMAMSLVTACSGGDKAPAEKSGEAAEFKVPDKIDVTIVGGSIGGAWAAIGEGVGEVIRRSYSGSNTAYEVGQEAANIALVSAGKIQLGIAHTGLIKMASEGKAPFNKNMDNLRALTVLYGEAAQHFLIKADTGIKNFDDLREKKYPLKLNLNTADSFMEIVGKEALKASGITYEDIKAWGGSVDFMSMGNSIDLMRDGKLQAYSNVIQVPSSHIVDASTNLKLDLLPLSDEAIEKVNAELGTYKTVIPKDKYSFLENDVPTVAATVILFASTDLSDGEAYAIVKSLDENLSYFKGIHASLADLDLKKMTEVSPVLLHPGAEKYYKEKGVL</sequence>
<dbReference type="PROSITE" id="PS51257">
    <property type="entry name" value="PROKAR_LIPOPROTEIN"/>
    <property type="match status" value="1"/>
</dbReference>
<evidence type="ECO:0000313" key="3">
    <source>
        <dbReference type="Proteomes" id="UP001651880"/>
    </source>
</evidence>
<organism evidence="2 3">
    <name type="scientific">Lutispora saccharofermentans</name>
    <dbReference type="NCBI Taxonomy" id="3024236"/>
    <lineage>
        <taxon>Bacteria</taxon>
        <taxon>Bacillati</taxon>
        <taxon>Bacillota</taxon>
        <taxon>Clostridia</taxon>
        <taxon>Lutisporales</taxon>
        <taxon>Lutisporaceae</taxon>
        <taxon>Lutispora</taxon>
    </lineage>
</organism>
<name>A0ABT1NEW9_9FIRM</name>
<dbReference type="PANTHER" id="PTHR42941:SF1">
    <property type="entry name" value="SLL1037 PROTEIN"/>
    <property type="match status" value="1"/>
</dbReference>
<dbReference type="NCBIfam" id="TIGR02122">
    <property type="entry name" value="TRAP_TAXI"/>
    <property type="match status" value="1"/>
</dbReference>
<dbReference type="SUPFAM" id="SSF53850">
    <property type="entry name" value="Periplasmic binding protein-like II"/>
    <property type="match status" value="1"/>
</dbReference>
<proteinExistence type="predicted"/>
<dbReference type="Pfam" id="PF16868">
    <property type="entry name" value="NMT1_3"/>
    <property type="match status" value="1"/>
</dbReference>
<dbReference type="RefSeq" id="WP_255227128.1">
    <property type="nucleotide sequence ID" value="NZ_JAJEKE010000006.1"/>
</dbReference>
<dbReference type="Proteomes" id="UP001651880">
    <property type="component" value="Unassembled WGS sequence"/>
</dbReference>
<evidence type="ECO:0000256" key="1">
    <source>
        <dbReference type="SAM" id="SignalP"/>
    </source>
</evidence>